<accession>A0A174H0E0</accession>
<keyword evidence="1" id="KW-0732">Signal</keyword>
<protein>
    <submittedName>
        <fullName evidence="3">Metal-dependent hydrolase</fullName>
    </submittedName>
</protein>
<dbReference type="FunFam" id="3.60.10.10:FF:000068">
    <property type="entry name" value="Endonuclease"/>
    <property type="match status" value="1"/>
</dbReference>
<reference evidence="3 4" key="1">
    <citation type="submission" date="2015-09" db="EMBL/GenBank/DDBJ databases">
        <authorList>
            <consortium name="Pathogen Informatics"/>
        </authorList>
    </citation>
    <scope>NUCLEOTIDE SEQUENCE [LARGE SCALE GENOMIC DNA]</scope>
    <source>
        <strain evidence="3 4">2789STDY5608840</strain>
    </source>
</reference>
<sequence length="316" mass="36043">MKLKNLLLIVLVSAVLCACHSNYQPTTLTVASYNLRNANGSDSARGNGWGQRYPVIAQIVQYHDFDIFGTQECFLHQLKDMKKALPGYDYIGVGRDDGKEKGEHSAIFYRTDKFDIIEKGDFWLSETPDVPSKGWDAVLPRICSWGHFKCKDTGFEFLFFNLHMDHIGKKARVESAFLVQDKMKELGKGKNLPAILTGDFNVDQTHQSYDAFVSKGVLCDSYEKCDFRYATNGTFNDFDPNSFTESRIDHVFVSPSFHVKRYGVLTDTYRSIVGNGEKKNANDCPEEIDIKVYQARTPSDHFPVKVELEFDQHRQK</sequence>
<feature type="chain" id="PRO_5008023000" evidence="1">
    <location>
        <begin position="24"/>
        <end position="316"/>
    </location>
</feature>
<feature type="domain" description="Endonuclease/exonuclease/phosphatase" evidence="2">
    <location>
        <begin position="32"/>
        <end position="301"/>
    </location>
</feature>
<evidence type="ECO:0000313" key="4">
    <source>
        <dbReference type="Proteomes" id="UP000095517"/>
    </source>
</evidence>
<dbReference type="PANTHER" id="PTHR12121:SF36">
    <property type="entry name" value="ENDONUCLEASE_EXONUCLEASE_PHOSPHATASE DOMAIN-CONTAINING PROTEIN"/>
    <property type="match status" value="1"/>
</dbReference>
<dbReference type="RefSeq" id="WP_007763974.1">
    <property type="nucleotide sequence ID" value="NZ_CABIXA010000013.1"/>
</dbReference>
<dbReference type="SUPFAM" id="SSF56219">
    <property type="entry name" value="DNase I-like"/>
    <property type="match status" value="1"/>
</dbReference>
<dbReference type="Gene3D" id="3.60.10.10">
    <property type="entry name" value="Endonuclease/exonuclease/phosphatase"/>
    <property type="match status" value="1"/>
</dbReference>
<proteinExistence type="predicted"/>
<dbReference type="Pfam" id="PF03372">
    <property type="entry name" value="Exo_endo_phos"/>
    <property type="match status" value="1"/>
</dbReference>
<gene>
    <name evidence="3" type="ORF">ERS852397_02525</name>
</gene>
<dbReference type="EMBL" id="CYZH01000013">
    <property type="protein sequence ID" value="CUO66877.1"/>
    <property type="molecule type" value="Genomic_DNA"/>
</dbReference>
<dbReference type="InterPro" id="IPR005135">
    <property type="entry name" value="Endo/exonuclease/phosphatase"/>
</dbReference>
<feature type="signal peptide" evidence="1">
    <location>
        <begin position="1"/>
        <end position="23"/>
    </location>
</feature>
<dbReference type="AlphaFoldDB" id="A0A174H0E0"/>
<dbReference type="InterPro" id="IPR036691">
    <property type="entry name" value="Endo/exonu/phosph_ase_sf"/>
</dbReference>
<dbReference type="PANTHER" id="PTHR12121">
    <property type="entry name" value="CARBON CATABOLITE REPRESSOR PROTEIN 4"/>
    <property type="match status" value="1"/>
</dbReference>
<dbReference type="CDD" id="cd09083">
    <property type="entry name" value="EEP-1"/>
    <property type="match status" value="1"/>
</dbReference>
<dbReference type="InterPro" id="IPR050410">
    <property type="entry name" value="CCR4/nocturin_mRNA_transcr"/>
</dbReference>
<dbReference type="PROSITE" id="PS51257">
    <property type="entry name" value="PROKAR_LIPOPROTEIN"/>
    <property type="match status" value="1"/>
</dbReference>
<organism evidence="3 4">
    <name type="scientific">Bacteroides finegoldii</name>
    <dbReference type="NCBI Taxonomy" id="338188"/>
    <lineage>
        <taxon>Bacteria</taxon>
        <taxon>Pseudomonadati</taxon>
        <taxon>Bacteroidota</taxon>
        <taxon>Bacteroidia</taxon>
        <taxon>Bacteroidales</taxon>
        <taxon>Bacteroidaceae</taxon>
        <taxon>Bacteroides</taxon>
    </lineage>
</organism>
<evidence type="ECO:0000259" key="2">
    <source>
        <dbReference type="Pfam" id="PF03372"/>
    </source>
</evidence>
<evidence type="ECO:0000313" key="3">
    <source>
        <dbReference type="EMBL" id="CUO66877.1"/>
    </source>
</evidence>
<dbReference type="Proteomes" id="UP000095517">
    <property type="component" value="Unassembled WGS sequence"/>
</dbReference>
<dbReference type="GO" id="GO:0000175">
    <property type="term" value="F:3'-5'-RNA exonuclease activity"/>
    <property type="evidence" value="ECO:0007669"/>
    <property type="project" value="TreeGrafter"/>
</dbReference>
<dbReference type="STRING" id="338188.ERS852397_02525"/>
<evidence type="ECO:0000256" key="1">
    <source>
        <dbReference type="SAM" id="SignalP"/>
    </source>
</evidence>
<name>A0A174H0E0_9BACE</name>
<keyword evidence="3" id="KW-0378">Hydrolase</keyword>